<evidence type="ECO:0000256" key="2">
    <source>
        <dbReference type="SAM" id="SignalP"/>
    </source>
</evidence>
<dbReference type="Proteomes" id="UP000658613">
    <property type="component" value="Unassembled WGS sequence"/>
</dbReference>
<keyword evidence="2" id="KW-0732">Signal</keyword>
<dbReference type="EMBL" id="JADOUE010000001">
    <property type="protein sequence ID" value="MBG6121467.1"/>
    <property type="molecule type" value="Genomic_DNA"/>
</dbReference>
<feature type="chain" id="PRO_5037023564" description="Secreted protein" evidence="2">
    <location>
        <begin position="29"/>
        <end position="122"/>
    </location>
</feature>
<evidence type="ECO:0000313" key="4">
    <source>
        <dbReference type="Proteomes" id="UP000658613"/>
    </source>
</evidence>
<proteinExistence type="predicted"/>
<protein>
    <recommendedName>
        <fullName evidence="5">Secreted protein</fullName>
    </recommendedName>
</protein>
<keyword evidence="4" id="KW-1185">Reference proteome</keyword>
<evidence type="ECO:0000256" key="1">
    <source>
        <dbReference type="SAM" id="Phobius"/>
    </source>
</evidence>
<evidence type="ECO:0008006" key="5">
    <source>
        <dbReference type="Google" id="ProtNLM"/>
    </source>
</evidence>
<evidence type="ECO:0000313" key="3">
    <source>
        <dbReference type="EMBL" id="MBG6121467.1"/>
    </source>
</evidence>
<accession>A0A931GRX8</accession>
<organism evidence="3 4">
    <name type="scientific">Corynebacterium aquatimens</name>
    <dbReference type="NCBI Taxonomy" id="1190508"/>
    <lineage>
        <taxon>Bacteria</taxon>
        <taxon>Bacillati</taxon>
        <taxon>Actinomycetota</taxon>
        <taxon>Actinomycetes</taxon>
        <taxon>Mycobacteriales</taxon>
        <taxon>Corynebacteriaceae</taxon>
        <taxon>Corynebacterium</taxon>
    </lineage>
</organism>
<feature type="signal peptide" evidence="2">
    <location>
        <begin position="1"/>
        <end position="28"/>
    </location>
</feature>
<name>A0A931GRX8_9CORY</name>
<keyword evidence="1" id="KW-1133">Transmembrane helix</keyword>
<dbReference type="RefSeq" id="WP_196824019.1">
    <property type="nucleotide sequence ID" value="NZ_CP046980.1"/>
</dbReference>
<comment type="caution">
    <text evidence="3">The sequence shown here is derived from an EMBL/GenBank/DDBJ whole genome shotgun (WGS) entry which is preliminary data.</text>
</comment>
<gene>
    <name evidence="3" type="ORF">IW254_000436</name>
</gene>
<keyword evidence="1" id="KW-0472">Membrane</keyword>
<sequence>MRTKIIAVATAAAVTFSAVPAITPAALAAEPANQTSSSEQVKNGLDRAFSKEAWTPKEEGAKGFFEWAFEPYKLIFNPDNDRGRVEQSAEGSSRNVINYIVIAAIITVVGQIIQLAMAAFRG</sequence>
<dbReference type="AlphaFoldDB" id="A0A931GRX8"/>
<reference evidence="3" key="1">
    <citation type="submission" date="2020-11" db="EMBL/GenBank/DDBJ databases">
        <title>Sequencing the genomes of 1000 actinobacteria strains.</title>
        <authorList>
            <person name="Klenk H.-P."/>
        </authorList>
    </citation>
    <scope>NUCLEOTIDE SEQUENCE</scope>
    <source>
        <strain evidence="3">DSM 45632</strain>
    </source>
</reference>
<feature type="transmembrane region" description="Helical" evidence="1">
    <location>
        <begin position="96"/>
        <end position="120"/>
    </location>
</feature>
<keyword evidence="1" id="KW-0812">Transmembrane</keyword>